<dbReference type="SMART" id="SM00422">
    <property type="entry name" value="HTH_MERR"/>
    <property type="match status" value="1"/>
</dbReference>
<dbReference type="PROSITE" id="PS50937">
    <property type="entry name" value="HTH_MERR_2"/>
    <property type="match status" value="1"/>
</dbReference>
<evidence type="ECO:0000256" key="1">
    <source>
        <dbReference type="ARBA" id="ARBA00022491"/>
    </source>
</evidence>
<dbReference type="InterPro" id="IPR000551">
    <property type="entry name" value="MerR-type_HTH_dom"/>
</dbReference>
<dbReference type="InterPro" id="IPR009061">
    <property type="entry name" value="DNA-bd_dom_put_sf"/>
</dbReference>
<dbReference type="KEGG" id="acht:bsdcttw_40650"/>
<evidence type="ECO:0000256" key="4">
    <source>
        <dbReference type="ARBA" id="ARBA00023163"/>
    </source>
</evidence>
<dbReference type="SUPFAM" id="SSF46955">
    <property type="entry name" value="Putative DNA-binding domain"/>
    <property type="match status" value="1"/>
</dbReference>
<keyword evidence="3" id="KW-0238">DNA-binding</keyword>
<keyword evidence="4" id="KW-0804">Transcription</keyword>
<feature type="domain" description="HTH merR-type" evidence="5">
    <location>
        <begin position="14"/>
        <end position="84"/>
    </location>
</feature>
<evidence type="ECO:0000313" key="6">
    <source>
        <dbReference type="EMBL" id="BCK01025.1"/>
    </source>
</evidence>
<reference evidence="6 7" key="2">
    <citation type="submission" date="2020-08" db="EMBL/GenBank/DDBJ databases">
        <authorList>
            <person name="Ueki A."/>
            <person name="Tonouchi A."/>
        </authorList>
    </citation>
    <scope>NUCLEOTIDE SEQUENCE [LARGE SCALE GENOMIC DNA]</scope>
    <source>
        <strain evidence="6 7">CTTW</strain>
    </source>
</reference>
<keyword evidence="2" id="KW-0805">Transcription regulation</keyword>
<proteinExistence type="predicted"/>
<dbReference type="EMBL" id="AP023368">
    <property type="protein sequence ID" value="BCK01025.1"/>
    <property type="molecule type" value="Genomic_DNA"/>
</dbReference>
<dbReference type="GO" id="GO:0003677">
    <property type="term" value="F:DNA binding"/>
    <property type="evidence" value="ECO:0007669"/>
    <property type="project" value="UniProtKB-KW"/>
</dbReference>
<accession>A0A7I8DUJ0</accession>
<dbReference type="Pfam" id="PF13411">
    <property type="entry name" value="MerR_1"/>
    <property type="match status" value="1"/>
</dbReference>
<sequence length="268" mass="31211">MNQAIQIEGVWYKMYSRGQFAVIGKVGRKALRLYEEAGLLIPTSKREDNGYSYYTAEQFEELLRIKEYRKFGFSLKEIKQIINGEVNEKTALTEREVQLEHEIQNSISVKLQLEKYASGQRMNAQEEYEIGRKLFTEKTILFRKENIEAEDLGVSVGKLYEIAAQNGLIAVDSHYVRYDKVFEGNGEFFMETCLPVADTHILQEEFLKKEEPAFCIYTVHRTGFSTICKAHQKLKEYAEMNNIELTGKVFEVYNRDMSAEIYYEICTV</sequence>
<organism evidence="6 7">
    <name type="scientific">Anaerocolumna chitinilytica</name>
    <dbReference type="NCBI Taxonomy" id="1727145"/>
    <lineage>
        <taxon>Bacteria</taxon>
        <taxon>Bacillati</taxon>
        <taxon>Bacillota</taxon>
        <taxon>Clostridia</taxon>
        <taxon>Lachnospirales</taxon>
        <taxon>Lachnospiraceae</taxon>
        <taxon>Anaerocolumna</taxon>
    </lineage>
</organism>
<dbReference type="Gene3D" id="3.20.80.10">
    <property type="entry name" value="Regulatory factor, effector binding domain"/>
    <property type="match status" value="1"/>
</dbReference>
<keyword evidence="7" id="KW-1185">Reference proteome</keyword>
<dbReference type="Proteomes" id="UP000515703">
    <property type="component" value="Chromosome"/>
</dbReference>
<dbReference type="AlphaFoldDB" id="A0A7I8DUJ0"/>
<dbReference type="PANTHER" id="PTHR30204:SF69">
    <property type="entry name" value="MERR-FAMILY TRANSCRIPTIONAL REGULATOR"/>
    <property type="match status" value="1"/>
</dbReference>
<keyword evidence="1" id="KW-0678">Repressor</keyword>
<evidence type="ECO:0000256" key="3">
    <source>
        <dbReference type="ARBA" id="ARBA00023125"/>
    </source>
</evidence>
<dbReference type="GO" id="GO:0003700">
    <property type="term" value="F:DNA-binding transcription factor activity"/>
    <property type="evidence" value="ECO:0007669"/>
    <property type="project" value="InterPro"/>
</dbReference>
<dbReference type="Gene3D" id="1.10.1660.10">
    <property type="match status" value="1"/>
</dbReference>
<name>A0A7I8DUJ0_9FIRM</name>
<reference evidence="6 7" key="1">
    <citation type="submission" date="2020-08" db="EMBL/GenBank/DDBJ databases">
        <title>Draft genome sequencing of an Anaerocolumna strain isolated from anoxic soil subjected to BSD treatment.</title>
        <authorList>
            <person name="Uek A."/>
            <person name="Tonouchi A."/>
        </authorList>
    </citation>
    <scope>NUCLEOTIDE SEQUENCE [LARGE SCALE GENOMIC DNA]</scope>
    <source>
        <strain evidence="6 7">CTTW</strain>
    </source>
</reference>
<protein>
    <submittedName>
        <fullName evidence="6">MerR family transcriptional regulator</fullName>
    </submittedName>
</protein>
<evidence type="ECO:0000313" key="7">
    <source>
        <dbReference type="Proteomes" id="UP000515703"/>
    </source>
</evidence>
<gene>
    <name evidence="6" type="ORF">bsdcttw_40650</name>
</gene>
<dbReference type="InterPro" id="IPR011256">
    <property type="entry name" value="Reg_factor_effector_dom_sf"/>
</dbReference>
<dbReference type="InterPro" id="IPR047057">
    <property type="entry name" value="MerR_fam"/>
</dbReference>
<dbReference type="RefSeq" id="WP_185256638.1">
    <property type="nucleotide sequence ID" value="NZ_AP023368.1"/>
</dbReference>
<evidence type="ECO:0000256" key="2">
    <source>
        <dbReference type="ARBA" id="ARBA00023015"/>
    </source>
</evidence>
<evidence type="ECO:0000259" key="5">
    <source>
        <dbReference type="PROSITE" id="PS50937"/>
    </source>
</evidence>
<dbReference type="PANTHER" id="PTHR30204">
    <property type="entry name" value="REDOX-CYCLING DRUG-SENSING TRANSCRIPTIONAL ACTIVATOR SOXR"/>
    <property type="match status" value="1"/>
</dbReference>